<feature type="domain" description="SHS2" evidence="2">
    <location>
        <begin position="2"/>
        <end position="199"/>
    </location>
</feature>
<evidence type="ECO:0000313" key="4">
    <source>
        <dbReference type="Proteomes" id="UP000267250"/>
    </source>
</evidence>
<protein>
    <recommendedName>
        <fullName evidence="2">SHS2 domain-containing protein</fullName>
    </recommendedName>
</protein>
<sequence length="708" mass="77991">MIFALDIGTRTVVGLVMEPTPQGLEIIASEVIEHENRAMLDGQIHNVIEVARVVQEIKAKLEEKIGQPLEKVAVAAAGRALKTAKQTHYIEFSSKREITAEDVNTLELAAVQKAQKSLAHDETHDPTDYHFVGYSVIAYRLDDIHIGNLVGQKGKKIEVDLIATFLPRIVVDSLISVIQHANLTIQHMTLEPIAASNVIIPKEMHNFNLALVDIGAGTSDIAITRGGAIIAYAMVPVAGDEITEALAEHYLLDYATSEKLKRSLTSEKTIQVKDILGTTLNIEAREALMVLKKPVEELANLIGDEILSLNQKPPQAVLCIGGGSLTPLLIKALAEKLNLPPNRVGIKKANDIKGVIGEISDLESTQAITPIGIAVTCKENINKTTFIDVKLNGQRINIFSLGTPTVSDALLASNTPIQRLYGRPGMALTFKVNGELKTIKGSLGEPGKLLVNAEPANFDTQIKDGDEITYEPGKDGKPGFGLIKDVVEFTTPKNIILNGTPTQVKTQVFMNGKLVEPDTPIEDRAEIYYTTPETYRETLIQLLEVPASELISREIHFSLNNRQMKINLGKYEILINGQEVDLDQPISDGDEIEVREIKSKKITIKDIMERTKVDMEIKITFNGRELSIPTNHWEILKNGEKVTIDTQIEDGDEIICRPKPISFNRILSYINYQVPKSLSGRLVMTINGKEANFTDEVKNGDVLELKIV</sequence>
<accession>A0A3Q9HT94</accession>
<proteinExistence type="predicted"/>
<dbReference type="AlphaFoldDB" id="A0A3Q9HT94"/>
<keyword evidence="1" id="KW-0694">RNA-binding</keyword>
<dbReference type="Pfam" id="PF14450">
    <property type="entry name" value="FtsA"/>
    <property type="match status" value="1"/>
</dbReference>
<dbReference type="PANTHER" id="PTHR32432">
    <property type="entry name" value="CELL DIVISION PROTEIN FTSA-RELATED"/>
    <property type="match status" value="1"/>
</dbReference>
<organism evidence="3 4">
    <name type="scientific">Anoxybacter fermentans</name>
    <dbReference type="NCBI Taxonomy" id="1323375"/>
    <lineage>
        <taxon>Bacteria</taxon>
        <taxon>Bacillati</taxon>
        <taxon>Bacillota</taxon>
        <taxon>Clostridia</taxon>
        <taxon>Halanaerobiales</taxon>
        <taxon>Anoxybacter</taxon>
    </lineage>
</organism>
<evidence type="ECO:0000259" key="2">
    <source>
        <dbReference type="SMART" id="SM00842"/>
    </source>
</evidence>
<dbReference type="InterPro" id="IPR043129">
    <property type="entry name" value="ATPase_NBD"/>
</dbReference>
<dbReference type="Gene3D" id="3.30.420.40">
    <property type="match status" value="2"/>
</dbReference>
<keyword evidence="4" id="KW-1185">Reference proteome</keyword>
<dbReference type="Proteomes" id="UP000267250">
    <property type="component" value="Chromosome"/>
</dbReference>
<dbReference type="SMART" id="SM00842">
    <property type="entry name" value="FtsA"/>
    <property type="match status" value="1"/>
</dbReference>
<dbReference type="PROSITE" id="PS50889">
    <property type="entry name" value="S4"/>
    <property type="match status" value="1"/>
</dbReference>
<evidence type="ECO:0000256" key="1">
    <source>
        <dbReference type="PROSITE-ProRule" id="PRU00182"/>
    </source>
</evidence>
<dbReference type="EMBL" id="CP016379">
    <property type="protein sequence ID" value="AZR74891.1"/>
    <property type="molecule type" value="Genomic_DNA"/>
</dbReference>
<dbReference type="GO" id="GO:0003723">
    <property type="term" value="F:RNA binding"/>
    <property type="evidence" value="ECO:0007669"/>
    <property type="project" value="UniProtKB-KW"/>
</dbReference>
<dbReference type="KEGG" id="aft:BBF96_09765"/>
<name>A0A3Q9HT94_9FIRM</name>
<evidence type="ECO:0000313" key="3">
    <source>
        <dbReference type="EMBL" id="AZR74891.1"/>
    </source>
</evidence>
<reference evidence="3 4" key="1">
    <citation type="submission" date="2016-07" db="EMBL/GenBank/DDBJ databases">
        <title>Genome and transcriptome analysis of iron-reducing fermentative bacteria Anoxybacter fermentans.</title>
        <authorList>
            <person name="Zeng X."/>
            <person name="Shao Z."/>
        </authorList>
    </citation>
    <scope>NUCLEOTIDE SEQUENCE [LARGE SCALE GENOMIC DNA]</scope>
    <source>
        <strain evidence="3 4">DY22613</strain>
    </source>
</reference>
<dbReference type="CDD" id="cd24004">
    <property type="entry name" value="ASKHA_NBD_PilM-like"/>
    <property type="match status" value="1"/>
</dbReference>
<dbReference type="SUPFAM" id="SSF53067">
    <property type="entry name" value="Actin-like ATPase domain"/>
    <property type="match status" value="2"/>
</dbReference>
<dbReference type="PANTHER" id="PTHR32432:SF3">
    <property type="entry name" value="ETHANOLAMINE UTILIZATION PROTEIN EUTJ"/>
    <property type="match status" value="1"/>
</dbReference>
<dbReference type="InterPro" id="IPR050696">
    <property type="entry name" value="FtsA/MreB"/>
</dbReference>
<gene>
    <name evidence="3" type="ORF">BBF96_09765</name>
</gene>
<dbReference type="InterPro" id="IPR003494">
    <property type="entry name" value="SHS2_FtsA"/>
</dbReference>
<dbReference type="GO" id="GO:0051301">
    <property type="term" value="P:cell division"/>
    <property type="evidence" value="ECO:0007669"/>
    <property type="project" value="InterPro"/>
</dbReference>